<dbReference type="EMBL" id="JANFNG010000002">
    <property type="protein sequence ID" value="MCQ4079820.1"/>
    <property type="molecule type" value="Genomic_DNA"/>
</dbReference>
<organism evidence="1 2">
    <name type="scientific">Streptomyces humicola</name>
    <dbReference type="NCBI Taxonomy" id="2953240"/>
    <lineage>
        <taxon>Bacteria</taxon>
        <taxon>Bacillati</taxon>
        <taxon>Actinomycetota</taxon>
        <taxon>Actinomycetes</taxon>
        <taxon>Kitasatosporales</taxon>
        <taxon>Streptomycetaceae</taxon>
        <taxon>Streptomyces</taxon>
    </lineage>
</organism>
<comment type="caution">
    <text evidence="1">The sequence shown here is derived from an EMBL/GenBank/DDBJ whole genome shotgun (WGS) entry which is preliminary data.</text>
</comment>
<dbReference type="Gene3D" id="3.40.50.150">
    <property type="entry name" value="Vaccinia Virus protein VP39"/>
    <property type="match status" value="1"/>
</dbReference>
<protein>
    <recommendedName>
        <fullName evidence="3">rRNA methyltransferase</fullName>
    </recommendedName>
</protein>
<evidence type="ECO:0000313" key="1">
    <source>
        <dbReference type="EMBL" id="MCQ4079820.1"/>
    </source>
</evidence>
<dbReference type="SUPFAM" id="SSF53335">
    <property type="entry name" value="S-adenosyl-L-methionine-dependent methyltransferases"/>
    <property type="match status" value="1"/>
</dbReference>
<sequence length="261" mass="28683">MTYSCRRTAGRGRLLREPNDPLAPAYGRLLTDDELLDVGRHLRREIDTTASYTQRAAAVLGSVPRPARTGMVARVWDDDRAAVAALLDGLGELPRQLAPPLVVDLFRGPGTVGFHLGRRLGGTVFAAEPDTVVHEVTSHQLAQAGARVSLHNIGCRELPQILAPRGPRDVYLVEPPWRGPEPGRDIDLRRTEPPIQVIVRDIGRARHGRPYILVLKTHERISVESAERALGGARHLRSYVPPPLREGGLPRAFYGLFAMPG</sequence>
<gene>
    <name evidence="1" type="ORF">NGB36_04240</name>
</gene>
<name>A0ABT1PTE5_9ACTN</name>
<keyword evidence="2" id="KW-1185">Reference proteome</keyword>
<evidence type="ECO:0000313" key="2">
    <source>
        <dbReference type="Proteomes" id="UP001057702"/>
    </source>
</evidence>
<reference evidence="1" key="1">
    <citation type="submission" date="2022-06" db="EMBL/GenBank/DDBJ databases">
        <title>Draft genome sequence of Streptomyces sp. RB6PN25 isolated from peat swamp forest in Thailand.</title>
        <authorList>
            <person name="Duangmal K."/>
            <person name="Klaysubun C."/>
        </authorList>
    </citation>
    <scope>NUCLEOTIDE SEQUENCE</scope>
    <source>
        <strain evidence="1">RB6PN25</strain>
    </source>
</reference>
<proteinExistence type="predicted"/>
<evidence type="ECO:0008006" key="3">
    <source>
        <dbReference type="Google" id="ProtNLM"/>
    </source>
</evidence>
<accession>A0ABT1PTE5</accession>
<dbReference type="RefSeq" id="WP_255918684.1">
    <property type="nucleotide sequence ID" value="NZ_JANFNG010000002.1"/>
</dbReference>
<dbReference type="Proteomes" id="UP001057702">
    <property type="component" value="Unassembled WGS sequence"/>
</dbReference>
<dbReference type="InterPro" id="IPR029063">
    <property type="entry name" value="SAM-dependent_MTases_sf"/>
</dbReference>